<dbReference type="EMBL" id="KL198173">
    <property type="protein sequence ID" value="KDQ05908.1"/>
    <property type="molecule type" value="Genomic_DNA"/>
</dbReference>
<name>A0A067LRR9_BOTB1</name>
<evidence type="ECO:0000313" key="4">
    <source>
        <dbReference type="Proteomes" id="UP000027195"/>
    </source>
</evidence>
<feature type="compositionally biased region" description="Basic residues" evidence="1">
    <location>
        <begin position="44"/>
        <end position="55"/>
    </location>
</feature>
<proteinExistence type="predicted"/>
<feature type="signal peptide" evidence="2">
    <location>
        <begin position="1"/>
        <end position="25"/>
    </location>
</feature>
<evidence type="ECO:0000256" key="2">
    <source>
        <dbReference type="SAM" id="SignalP"/>
    </source>
</evidence>
<dbReference type="InParanoid" id="A0A067LRR9"/>
<evidence type="ECO:0008006" key="5">
    <source>
        <dbReference type="Google" id="ProtNLM"/>
    </source>
</evidence>
<dbReference type="AlphaFoldDB" id="A0A067LRR9"/>
<protein>
    <recommendedName>
        <fullName evidence="5">Secreted protein</fullName>
    </recommendedName>
</protein>
<feature type="chain" id="PRO_5001644073" description="Secreted protein" evidence="2">
    <location>
        <begin position="26"/>
        <end position="95"/>
    </location>
</feature>
<dbReference type="HOGENOM" id="CLU_2372498_0_0_1"/>
<keyword evidence="2" id="KW-0732">Signal</keyword>
<accession>A0A067LRR9</accession>
<feature type="region of interest" description="Disordered" evidence="1">
    <location>
        <begin position="35"/>
        <end position="82"/>
    </location>
</feature>
<evidence type="ECO:0000313" key="3">
    <source>
        <dbReference type="EMBL" id="KDQ05908.1"/>
    </source>
</evidence>
<organism evidence="3 4">
    <name type="scientific">Botryobasidium botryosum (strain FD-172 SS1)</name>
    <dbReference type="NCBI Taxonomy" id="930990"/>
    <lineage>
        <taxon>Eukaryota</taxon>
        <taxon>Fungi</taxon>
        <taxon>Dikarya</taxon>
        <taxon>Basidiomycota</taxon>
        <taxon>Agaricomycotina</taxon>
        <taxon>Agaricomycetes</taxon>
        <taxon>Cantharellales</taxon>
        <taxon>Botryobasidiaceae</taxon>
        <taxon>Botryobasidium</taxon>
    </lineage>
</organism>
<keyword evidence="4" id="KW-1185">Reference proteome</keyword>
<dbReference type="Proteomes" id="UP000027195">
    <property type="component" value="Unassembled WGS sequence"/>
</dbReference>
<gene>
    <name evidence="3" type="ORF">BOTBODRAFT_280509</name>
</gene>
<sequence length="95" mass="10643">MQSFLWLYTILIAAHVLTTKGYCEALHHIPSSYCQESTTEAKGQQRKTGGRRRGATRSVWEPRRAARRISSGPSVQGRRGNHTADQGIVERCFVA</sequence>
<evidence type="ECO:0000256" key="1">
    <source>
        <dbReference type="SAM" id="MobiDB-lite"/>
    </source>
</evidence>
<reference evidence="4" key="1">
    <citation type="journal article" date="2014" name="Proc. Natl. Acad. Sci. U.S.A.">
        <title>Extensive sampling of basidiomycete genomes demonstrates inadequacy of the white-rot/brown-rot paradigm for wood decay fungi.</title>
        <authorList>
            <person name="Riley R."/>
            <person name="Salamov A.A."/>
            <person name="Brown D.W."/>
            <person name="Nagy L.G."/>
            <person name="Floudas D."/>
            <person name="Held B.W."/>
            <person name="Levasseur A."/>
            <person name="Lombard V."/>
            <person name="Morin E."/>
            <person name="Otillar R."/>
            <person name="Lindquist E.A."/>
            <person name="Sun H."/>
            <person name="LaButti K.M."/>
            <person name="Schmutz J."/>
            <person name="Jabbour D."/>
            <person name="Luo H."/>
            <person name="Baker S.E."/>
            <person name="Pisabarro A.G."/>
            <person name="Walton J.D."/>
            <person name="Blanchette R.A."/>
            <person name="Henrissat B."/>
            <person name="Martin F."/>
            <person name="Cullen D."/>
            <person name="Hibbett D.S."/>
            <person name="Grigoriev I.V."/>
        </authorList>
    </citation>
    <scope>NUCLEOTIDE SEQUENCE [LARGE SCALE GENOMIC DNA]</scope>
    <source>
        <strain evidence="4">FD-172 SS1</strain>
    </source>
</reference>